<accession>A0A2K2UBY2</accession>
<dbReference type="InterPro" id="IPR020945">
    <property type="entry name" value="DMSO/NO3_reduct_chaperone"/>
</dbReference>
<protein>
    <submittedName>
        <fullName evidence="2">Molecular chaperone TorD</fullName>
    </submittedName>
</protein>
<sequence length="238" mass="25222">MSVLDVPSARMQADAEPSAGVFAFGPSEWELLSERFAFLGNSLLDPPSRDTALGLHEQFWGVFAEGLVGVGCANELIVSGVDHAQRFARRMAVGGEGALGLVRMEHARLFVGPPKPAAPPWETFYAQPGCIGDAGFGRATFAMRSILRQAGLEVRGASNQYADHMGLELLYIATLCDRFASAPPSADEVAMLVGFVGTHPGAWAPAFCAAVQNAAPDGYYRCIAETATGLCRCLARNA</sequence>
<proteinExistence type="predicted"/>
<evidence type="ECO:0000256" key="1">
    <source>
        <dbReference type="ARBA" id="ARBA00023186"/>
    </source>
</evidence>
<dbReference type="Proteomes" id="UP000236197">
    <property type="component" value="Unassembled WGS sequence"/>
</dbReference>
<keyword evidence="1" id="KW-0143">Chaperone</keyword>
<evidence type="ECO:0000313" key="3">
    <source>
        <dbReference type="Proteomes" id="UP000236197"/>
    </source>
</evidence>
<name>A0A2K2UBY2_9ACTN</name>
<evidence type="ECO:0000313" key="2">
    <source>
        <dbReference type="EMBL" id="PNV67845.1"/>
    </source>
</evidence>
<reference evidence="3" key="1">
    <citation type="submission" date="2018-01" db="EMBL/GenBank/DDBJ databases">
        <title>Rubneribacter badeniensis gen. nov., sp. nov., and Colonibacter rubneri, gen. nov., sp. nov., WGS of new members of the Eggerthellaceae.</title>
        <authorList>
            <person name="Danylec N."/>
            <person name="Stoll D.A."/>
            <person name="Doetsch A."/>
            <person name="Kulling S.E."/>
            <person name="Huch M."/>
        </authorList>
    </citation>
    <scope>NUCLEOTIDE SEQUENCE [LARGE SCALE GENOMIC DNA]</scope>
    <source>
        <strain evidence="3">ResAG-96</strain>
    </source>
</reference>
<dbReference type="RefSeq" id="WP_103264899.1">
    <property type="nucleotide sequence ID" value="NZ_CABMLE010000005.1"/>
</dbReference>
<dbReference type="EMBL" id="PPEK01000005">
    <property type="protein sequence ID" value="PNV67845.1"/>
    <property type="molecule type" value="Genomic_DNA"/>
</dbReference>
<keyword evidence="3" id="KW-1185">Reference proteome</keyword>
<dbReference type="AlphaFoldDB" id="A0A2K2UBY2"/>
<dbReference type="PANTHER" id="PTHR34227:SF1">
    <property type="entry name" value="DIMETHYL SULFOXIDE REDUCTASE CHAPERONE-RELATED"/>
    <property type="match status" value="1"/>
</dbReference>
<dbReference type="InterPro" id="IPR050289">
    <property type="entry name" value="TorD/DmsD_chaperones"/>
</dbReference>
<dbReference type="Gene3D" id="1.10.3480.10">
    <property type="entry name" value="TorD-like"/>
    <property type="match status" value="1"/>
</dbReference>
<gene>
    <name evidence="2" type="ORF">C2L71_06100</name>
</gene>
<dbReference type="Pfam" id="PF02613">
    <property type="entry name" value="Nitrate_red_del"/>
    <property type="match status" value="1"/>
</dbReference>
<dbReference type="PANTHER" id="PTHR34227">
    <property type="entry name" value="CHAPERONE PROTEIN YCDY"/>
    <property type="match status" value="1"/>
</dbReference>
<comment type="caution">
    <text evidence="2">The sequence shown here is derived from an EMBL/GenBank/DDBJ whole genome shotgun (WGS) entry which is preliminary data.</text>
</comment>
<dbReference type="OrthoDB" id="13061at2"/>
<dbReference type="InterPro" id="IPR036411">
    <property type="entry name" value="TorD-like_sf"/>
</dbReference>
<dbReference type="SUPFAM" id="SSF89155">
    <property type="entry name" value="TorD-like"/>
    <property type="match status" value="1"/>
</dbReference>
<organism evidence="2 3">
    <name type="scientific">Enteroscipio rubneri</name>
    <dbReference type="NCBI Taxonomy" id="2070686"/>
    <lineage>
        <taxon>Bacteria</taxon>
        <taxon>Bacillati</taxon>
        <taxon>Actinomycetota</taxon>
        <taxon>Coriobacteriia</taxon>
        <taxon>Eggerthellales</taxon>
        <taxon>Eggerthellaceae</taxon>
        <taxon>Enteroscipio</taxon>
    </lineage>
</organism>